<protein>
    <submittedName>
        <fullName evidence="3">Uncharacterized protein</fullName>
    </submittedName>
</protein>
<accession>A0A4P7N9Y1</accession>
<gene>
    <name evidence="3" type="ORF">PoMZ_03507</name>
</gene>
<evidence type="ECO:0000256" key="2">
    <source>
        <dbReference type="SAM" id="MobiDB-lite"/>
    </source>
</evidence>
<dbReference type="EMBL" id="CP034206">
    <property type="protein sequence ID" value="QBZ58552.1"/>
    <property type="molecule type" value="Genomic_DNA"/>
</dbReference>
<proteinExistence type="predicted"/>
<keyword evidence="1" id="KW-0175">Coiled coil</keyword>
<dbReference type="AlphaFoldDB" id="A0A4P7N9Y1"/>
<name>A0A4P7N9Y1_PYROR</name>
<reference evidence="3 4" key="1">
    <citation type="journal article" date="2019" name="Mol. Biol. Evol.">
        <title>Blast fungal genomes show frequent chromosomal changes, gene gains and losses, and effector gene turnover.</title>
        <authorList>
            <person name="Gomez Luciano L.B."/>
            <person name="Jason Tsai I."/>
            <person name="Chuma I."/>
            <person name="Tosa Y."/>
            <person name="Chen Y.H."/>
            <person name="Li J.Y."/>
            <person name="Li M.Y."/>
            <person name="Jade Lu M.Y."/>
            <person name="Nakayashiki H."/>
            <person name="Li W.H."/>
        </authorList>
    </citation>
    <scope>NUCLEOTIDE SEQUENCE [LARGE SCALE GENOMIC DNA]</scope>
    <source>
        <strain evidence="3">MZ5-1-6</strain>
    </source>
</reference>
<feature type="region of interest" description="Disordered" evidence="2">
    <location>
        <begin position="253"/>
        <end position="276"/>
    </location>
</feature>
<evidence type="ECO:0000313" key="4">
    <source>
        <dbReference type="Proteomes" id="UP000294847"/>
    </source>
</evidence>
<dbReference type="Proteomes" id="UP000294847">
    <property type="component" value="Chromosome 3"/>
</dbReference>
<feature type="coiled-coil region" evidence="1">
    <location>
        <begin position="6"/>
        <end position="47"/>
    </location>
</feature>
<evidence type="ECO:0000256" key="1">
    <source>
        <dbReference type="SAM" id="Coils"/>
    </source>
</evidence>
<sequence>MADTGTRSLQDRIKAAKAKADALKAELLQAEHESAHLANEIEKVERRAFLEEEKNERETQTRNSIRKFLQEAKLPQKLPPRSFRREANRIAEYWENHGLESGLTFISLMCLCQALPKTDWSLLEKYPDTFQELSSMVNRRFQFSWEMWTWYCKFLDPARVESCAFGAVYDAFKHDVPGLCAKLQRLHSKGLIGTEIYEPPSSSTHFAFPGATGADDGTLDCRPKLNQGLKRKELGLGGPLRSLVCGNQIVSCDEPQSDQKSSPKRQRTEYGYTKARGTTPPLKGHILVHPPSPWTPKVRPQACINKVQASSCGWGELFYHENFPVDVTYDILRDDPVSTVPPAILGLAVRIPELEGQTAVDISNLRNNGFVHWNDDFTAERLEHLNGLTYFWGLKGMDILHLILANGRLRSVLRGAFGPGPHMIRHCLWWSQTPTLGQPIYIKKKHDQIDKCLGLHILPRETRVCYFTGSHMADGSDGNNPPCTNTSDITNRLQDSEYHQPGPWFIDTQPELQCYRKSEPLSNGFILFDPSLTHRFERGAGLTIIIGKPKPLVGWPPLRVMNPHMVESLGKMKQDIEICWNLDPPS</sequence>
<evidence type="ECO:0000313" key="3">
    <source>
        <dbReference type="EMBL" id="QBZ58552.1"/>
    </source>
</evidence>
<organism evidence="3 4">
    <name type="scientific">Pyricularia oryzae</name>
    <name type="common">Rice blast fungus</name>
    <name type="synonym">Magnaporthe oryzae</name>
    <dbReference type="NCBI Taxonomy" id="318829"/>
    <lineage>
        <taxon>Eukaryota</taxon>
        <taxon>Fungi</taxon>
        <taxon>Dikarya</taxon>
        <taxon>Ascomycota</taxon>
        <taxon>Pezizomycotina</taxon>
        <taxon>Sordariomycetes</taxon>
        <taxon>Sordariomycetidae</taxon>
        <taxon>Magnaporthales</taxon>
        <taxon>Pyriculariaceae</taxon>
        <taxon>Pyricularia</taxon>
    </lineage>
</organism>